<evidence type="ECO:0000256" key="1">
    <source>
        <dbReference type="SAM" id="MobiDB-lite"/>
    </source>
</evidence>
<proteinExistence type="predicted"/>
<name>A0A5S9XH40_ARATH</name>
<protein>
    <submittedName>
        <fullName evidence="2">Uncharacterized protein</fullName>
    </submittedName>
</protein>
<dbReference type="Proteomes" id="UP000434276">
    <property type="component" value="Unassembled WGS sequence"/>
</dbReference>
<dbReference type="AlphaFoldDB" id="A0A5S9XH40"/>
<dbReference type="EMBL" id="CACSHJ010000089">
    <property type="protein sequence ID" value="CAA0384221.1"/>
    <property type="molecule type" value="Genomic_DNA"/>
</dbReference>
<organism evidence="2 3">
    <name type="scientific">Arabidopsis thaliana</name>
    <name type="common">Mouse-ear cress</name>
    <dbReference type="NCBI Taxonomy" id="3702"/>
    <lineage>
        <taxon>Eukaryota</taxon>
        <taxon>Viridiplantae</taxon>
        <taxon>Streptophyta</taxon>
        <taxon>Embryophyta</taxon>
        <taxon>Tracheophyta</taxon>
        <taxon>Spermatophyta</taxon>
        <taxon>Magnoliopsida</taxon>
        <taxon>eudicotyledons</taxon>
        <taxon>Gunneridae</taxon>
        <taxon>Pentapetalae</taxon>
        <taxon>rosids</taxon>
        <taxon>malvids</taxon>
        <taxon>Brassicales</taxon>
        <taxon>Brassicaceae</taxon>
        <taxon>Camelineae</taxon>
        <taxon>Arabidopsis</taxon>
    </lineage>
</organism>
<gene>
    <name evidence="2" type="ORF">C24_LOCUS14412</name>
</gene>
<evidence type="ECO:0000313" key="2">
    <source>
        <dbReference type="EMBL" id="CAA0384221.1"/>
    </source>
</evidence>
<feature type="compositionally biased region" description="Acidic residues" evidence="1">
    <location>
        <begin position="63"/>
        <end position="121"/>
    </location>
</feature>
<reference evidence="2 3" key="1">
    <citation type="submission" date="2019-12" db="EMBL/GenBank/DDBJ databases">
        <authorList>
            <person name="Jiao W.-B."/>
            <person name="Schneeberger K."/>
        </authorList>
    </citation>
    <scope>NUCLEOTIDE SEQUENCE [LARGE SCALE GENOMIC DNA]</scope>
    <source>
        <strain evidence="3">cv. C24</strain>
    </source>
</reference>
<feature type="region of interest" description="Disordered" evidence="1">
    <location>
        <begin position="61"/>
        <end position="121"/>
    </location>
</feature>
<accession>A0A5S9XH40</accession>
<dbReference type="OrthoDB" id="10446400at2759"/>
<evidence type="ECO:0000313" key="3">
    <source>
        <dbReference type="Proteomes" id="UP000434276"/>
    </source>
</evidence>
<sequence>MCLGTYSCDTPYELDRLMVLLTPNCSDDEIDGICCEESGNNDCHLDDGWYVNVPSEIKSDYICGEESDGDDEEVTLSEVDELEDLEDDESEDYDDDYEEDEEDDEGDDNEHEHDDAEEDLFEVNDVRSQISGEDHLRHDGDSDGAKYCMYYKISIELRDTR</sequence>